<dbReference type="RefSeq" id="WP_130458466.1">
    <property type="nucleotide sequence ID" value="NZ_SHKM01000001.1"/>
</dbReference>
<gene>
    <name evidence="1" type="ORF">EV678_0600</name>
</gene>
<dbReference type="Proteomes" id="UP000292136">
    <property type="component" value="Unassembled WGS sequence"/>
</dbReference>
<proteinExistence type="predicted"/>
<reference evidence="1 2" key="1">
    <citation type="submission" date="2019-02" db="EMBL/GenBank/DDBJ databases">
        <title>Genomic Encyclopedia of Type Strains, Phase IV (KMG-IV): sequencing the most valuable type-strain genomes for metagenomic binning, comparative biology and taxonomic classification.</title>
        <authorList>
            <person name="Goeker M."/>
        </authorList>
    </citation>
    <scope>NUCLEOTIDE SEQUENCE [LARGE SCALE GENOMIC DNA]</scope>
    <source>
        <strain evidence="1 2">DSM 21223</strain>
    </source>
</reference>
<name>A0ABY0IUF8_9RHOO</name>
<keyword evidence="2" id="KW-1185">Reference proteome</keyword>
<comment type="caution">
    <text evidence="1">The sequence shown here is derived from an EMBL/GenBank/DDBJ whole genome shotgun (WGS) entry which is preliminary data.</text>
</comment>
<evidence type="ECO:0000313" key="1">
    <source>
        <dbReference type="EMBL" id="RZT89806.1"/>
    </source>
</evidence>
<protein>
    <submittedName>
        <fullName evidence="1">Uncharacterized protein</fullName>
    </submittedName>
</protein>
<organism evidence="1 2">
    <name type="scientific">Azospira oryzae</name>
    <dbReference type="NCBI Taxonomy" id="146939"/>
    <lineage>
        <taxon>Bacteria</taxon>
        <taxon>Pseudomonadati</taxon>
        <taxon>Pseudomonadota</taxon>
        <taxon>Betaproteobacteria</taxon>
        <taxon>Rhodocyclales</taxon>
        <taxon>Rhodocyclaceae</taxon>
        <taxon>Azospira</taxon>
    </lineage>
</organism>
<accession>A0ABY0IUF8</accession>
<evidence type="ECO:0000313" key="2">
    <source>
        <dbReference type="Proteomes" id="UP000292136"/>
    </source>
</evidence>
<sequence length="390" mass="43417">MKGNNYSILRGVRAFSPLLQAYEAGYTIEEIKSSVFEALAPEFENAAMLDRYGIDLLTVEAVNIAKIRNSDWASSLFDQCLRIRRLYLANDPDDCAKTCASWEEPIGKALSLYWSAVRFEHEKADLPLDEFAYELFRNIGGLIEGTLQVYLKELLHLAQRSQGESVAFADVDSLGLGKVVQMVGEKAGIAPYLALPPWNVPLNQWRNIAQHYSMDSSGSSIVCRYGSKQQHSIALTRPEMLEVARALFLLFSTIRTAQTLFALDHADALVVHCKGFVRKEADTQFQFVVGAASQGFEVVELDVSEDCARAVLADVTLQDADARSIHASQFVYPLWIATRSQLLIIDYRAKSGNVTLRTTATADDCRKVYDCTEDLSYLATVVCFEPNPKA</sequence>
<dbReference type="EMBL" id="SHKM01000001">
    <property type="protein sequence ID" value="RZT89806.1"/>
    <property type="molecule type" value="Genomic_DNA"/>
</dbReference>